<evidence type="ECO:0000256" key="17">
    <source>
        <dbReference type="PIRSR" id="PIRSR600823-3"/>
    </source>
</evidence>
<protein>
    <recommendedName>
        <fullName evidence="4">peroxidase</fullName>
        <ecNumber evidence="4">1.11.1.7</ecNumber>
    </recommendedName>
</protein>
<evidence type="ECO:0000256" key="12">
    <source>
        <dbReference type="ARBA" id="ARBA00023004"/>
    </source>
</evidence>
<organism evidence="21">
    <name type="scientific">Fagus sylvatica</name>
    <name type="common">Beechnut</name>
    <dbReference type="NCBI Taxonomy" id="28930"/>
    <lineage>
        <taxon>Eukaryota</taxon>
        <taxon>Viridiplantae</taxon>
        <taxon>Streptophyta</taxon>
        <taxon>Embryophyta</taxon>
        <taxon>Tracheophyta</taxon>
        <taxon>Spermatophyta</taxon>
        <taxon>Magnoliopsida</taxon>
        <taxon>eudicotyledons</taxon>
        <taxon>Gunneridae</taxon>
        <taxon>Pentapetalae</taxon>
        <taxon>rosids</taxon>
        <taxon>fabids</taxon>
        <taxon>Fagales</taxon>
        <taxon>Fagaceae</taxon>
        <taxon>Fagus</taxon>
    </lineage>
</organism>
<comment type="similarity">
    <text evidence="19">Belongs to the peroxidase family.</text>
</comment>
<name>A0A2N9J0Y7_FAGSY</name>
<feature type="binding site" evidence="16">
    <location>
        <position position="185"/>
    </location>
    <ligand>
        <name>substrate</name>
    </ligand>
</feature>
<dbReference type="PANTHER" id="PTHR31388:SF264">
    <property type="entry name" value="PEROXIDASE 59"/>
    <property type="match status" value="1"/>
</dbReference>
<evidence type="ECO:0000256" key="4">
    <source>
        <dbReference type="ARBA" id="ARBA00012313"/>
    </source>
</evidence>
<evidence type="ECO:0000256" key="16">
    <source>
        <dbReference type="PIRSR" id="PIRSR600823-2"/>
    </source>
</evidence>
<comment type="cofactor">
    <cofactor evidence="17">
        <name>Ca(2+)</name>
        <dbReference type="ChEBI" id="CHEBI:29108"/>
    </cofactor>
    <text evidence="17">Binds 2 calcium ions per subunit.</text>
</comment>
<keyword evidence="8 17" id="KW-0479">Metal-binding</keyword>
<evidence type="ECO:0000256" key="11">
    <source>
        <dbReference type="ARBA" id="ARBA00023002"/>
    </source>
</evidence>
<dbReference type="SUPFAM" id="SSF48113">
    <property type="entry name" value="Heme-dependent peroxidases"/>
    <property type="match status" value="1"/>
</dbReference>
<evidence type="ECO:0000256" key="5">
    <source>
        <dbReference type="ARBA" id="ARBA00022525"/>
    </source>
</evidence>
<evidence type="ECO:0000259" key="20">
    <source>
        <dbReference type="PROSITE" id="PS50873"/>
    </source>
</evidence>
<dbReference type="EC" id="1.11.1.7" evidence="4"/>
<feature type="disulfide bond" evidence="18">
    <location>
        <begin position="85"/>
        <end position="137"/>
    </location>
</feature>
<feature type="active site" description="Proton acceptor" evidence="15">
    <location>
        <position position="116"/>
    </location>
</feature>
<keyword evidence="6" id="KW-0575">Peroxidase</keyword>
<dbReference type="InterPro" id="IPR002016">
    <property type="entry name" value="Haem_peroxidase"/>
</dbReference>
<dbReference type="PANTHER" id="PTHR31388">
    <property type="entry name" value="PEROXIDASE 72-RELATED"/>
    <property type="match status" value="1"/>
</dbReference>
<comment type="function">
    <text evidence="3">Removal of H(2)O(2), oxidation of toxic reductants, biosynthesis and degradation of lignin, suberization, auxin catabolism, response to environmental stresses such as wounding, pathogen attack and oxidative stress. These functions might be dependent on each isozyme/isoform in each plant tissue.</text>
</comment>
<keyword evidence="10 17" id="KW-0106">Calcium</keyword>
<dbReference type="Pfam" id="PF00141">
    <property type="entry name" value="peroxidase"/>
    <property type="match status" value="1"/>
</dbReference>
<keyword evidence="14" id="KW-0376">Hydrogen peroxide</keyword>
<feature type="binding site" evidence="17">
    <location>
        <position position="117"/>
    </location>
    <ligand>
        <name>Ca(2+)</name>
        <dbReference type="ChEBI" id="CHEBI:29108"/>
        <label>1</label>
    </ligand>
</feature>
<keyword evidence="13" id="KW-0325">Glycoprotein</keyword>
<evidence type="ECO:0000256" key="15">
    <source>
        <dbReference type="PIRSR" id="PIRSR600823-1"/>
    </source>
</evidence>
<dbReference type="AlphaFoldDB" id="A0A2N9J0Y7"/>
<evidence type="ECO:0000256" key="1">
    <source>
        <dbReference type="ARBA" id="ARBA00000189"/>
    </source>
</evidence>
<dbReference type="InterPro" id="IPR010255">
    <property type="entry name" value="Haem_peroxidase_sf"/>
</dbReference>
<dbReference type="EMBL" id="OIVN01006307">
    <property type="protein sequence ID" value="SPD30245.1"/>
    <property type="molecule type" value="Genomic_DNA"/>
</dbReference>
<dbReference type="GO" id="GO:0046872">
    <property type="term" value="F:metal ion binding"/>
    <property type="evidence" value="ECO:0007669"/>
    <property type="project" value="UniProtKB-KW"/>
</dbReference>
<keyword evidence="9" id="KW-0732">Signal</keyword>
<evidence type="ECO:0000256" key="10">
    <source>
        <dbReference type="ARBA" id="ARBA00022837"/>
    </source>
</evidence>
<evidence type="ECO:0000256" key="14">
    <source>
        <dbReference type="ARBA" id="ARBA00023324"/>
    </source>
</evidence>
<keyword evidence="5" id="KW-0964">Secreted</keyword>
<evidence type="ECO:0000256" key="8">
    <source>
        <dbReference type="ARBA" id="ARBA00022723"/>
    </source>
</evidence>
<dbReference type="PRINTS" id="PR00458">
    <property type="entry name" value="PEROXIDASE"/>
</dbReference>
<reference evidence="21" key="1">
    <citation type="submission" date="2018-02" db="EMBL/GenBank/DDBJ databases">
        <authorList>
            <person name="Cohen D.B."/>
            <person name="Kent A.D."/>
        </authorList>
    </citation>
    <scope>NUCLEOTIDE SEQUENCE</scope>
</reference>
<comment type="cofactor">
    <cofactor evidence="2">
        <name>heme b</name>
        <dbReference type="ChEBI" id="CHEBI:60344"/>
    </cofactor>
</comment>
<dbReference type="Gene3D" id="1.10.520.10">
    <property type="match status" value="2"/>
</dbReference>
<dbReference type="GO" id="GO:0006979">
    <property type="term" value="P:response to oxidative stress"/>
    <property type="evidence" value="ECO:0007669"/>
    <property type="project" value="InterPro"/>
</dbReference>
<dbReference type="GO" id="GO:0020037">
    <property type="term" value="F:heme binding"/>
    <property type="evidence" value="ECO:0007669"/>
    <property type="project" value="InterPro"/>
</dbReference>
<evidence type="ECO:0000256" key="7">
    <source>
        <dbReference type="ARBA" id="ARBA00022617"/>
    </source>
</evidence>
<dbReference type="Gene3D" id="1.10.420.10">
    <property type="entry name" value="Peroxidase, domain 2"/>
    <property type="match status" value="1"/>
</dbReference>
<keyword evidence="7" id="KW-0349">Heme</keyword>
<dbReference type="PROSITE" id="PS50873">
    <property type="entry name" value="PEROXIDASE_4"/>
    <property type="match status" value="1"/>
</dbReference>
<dbReference type="InterPro" id="IPR000823">
    <property type="entry name" value="Peroxidase_pln"/>
</dbReference>
<evidence type="ECO:0000313" key="21">
    <source>
        <dbReference type="EMBL" id="SPD30245.1"/>
    </source>
</evidence>
<evidence type="ECO:0000256" key="9">
    <source>
        <dbReference type="ARBA" id="ARBA00022729"/>
    </source>
</evidence>
<comment type="catalytic activity">
    <reaction evidence="1">
        <text>2 a phenolic donor + H2O2 = 2 a phenolic radical donor + 2 H2O</text>
        <dbReference type="Rhea" id="RHEA:56136"/>
        <dbReference type="ChEBI" id="CHEBI:15377"/>
        <dbReference type="ChEBI" id="CHEBI:16240"/>
        <dbReference type="ChEBI" id="CHEBI:139520"/>
        <dbReference type="ChEBI" id="CHEBI:139521"/>
        <dbReference type="EC" id="1.11.1.7"/>
    </reaction>
</comment>
<evidence type="ECO:0000256" key="19">
    <source>
        <dbReference type="RuleBase" id="RU004241"/>
    </source>
</evidence>
<dbReference type="GO" id="GO:0042744">
    <property type="term" value="P:hydrogen peroxide catabolic process"/>
    <property type="evidence" value="ECO:0007669"/>
    <property type="project" value="UniProtKB-KW"/>
</dbReference>
<keyword evidence="18" id="KW-1015">Disulfide bond</keyword>
<evidence type="ECO:0000256" key="13">
    <source>
        <dbReference type="ARBA" id="ARBA00023180"/>
    </source>
</evidence>
<accession>A0A2N9J0Y7</accession>
<evidence type="ECO:0000256" key="3">
    <source>
        <dbReference type="ARBA" id="ARBA00002322"/>
    </source>
</evidence>
<keyword evidence="11" id="KW-0560">Oxidoreductase</keyword>
<feature type="domain" description="Plant heme peroxidase family profile" evidence="20">
    <location>
        <begin position="75"/>
        <end position="203"/>
    </location>
</feature>
<evidence type="ECO:0000256" key="2">
    <source>
        <dbReference type="ARBA" id="ARBA00001970"/>
    </source>
</evidence>
<keyword evidence="12" id="KW-0408">Iron</keyword>
<dbReference type="GO" id="GO:0140825">
    <property type="term" value="F:lactoperoxidase activity"/>
    <property type="evidence" value="ECO:0007669"/>
    <property type="project" value="UniProtKB-EC"/>
</dbReference>
<gene>
    <name evidence="21" type="ORF">FSB_LOCUS58127</name>
</gene>
<proteinExistence type="inferred from homology"/>
<sequence>MLGERSEVGKFKRTSIDKRVITVAALQASKANQILLNSQIQAGAFSFATDMGTYNIFLLVLIAAGAFLEANGKLSLSPTHYSSRCPNALSIVKEADIAAITHETSTGASRLHLHFHDCWYCWMIWAALQVREGTEGCPGVVSCADILALAAHDSVVYVGGPSWKSSLQRRDSTTANITAANTLIPAPTSNLSSLIENFSAQGL</sequence>
<evidence type="ECO:0000256" key="6">
    <source>
        <dbReference type="ARBA" id="ARBA00022559"/>
    </source>
</evidence>
<feature type="disulfide bond" evidence="18">
    <location>
        <begin position="118"/>
        <end position="121"/>
    </location>
</feature>
<evidence type="ECO:0000256" key="18">
    <source>
        <dbReference type="PIRSR" id="PIRSR600823-5"/>
    </source>
</evidence>